<proteinExistence type="predicted"/>
<gene>
    <name evidence="3" type="ORF">CDEB00056_LOCUS13289</name>
</gene>
<keyword evidence="2" id="KW-1133">Transmembrane helix</keyword>
<reference evidence="3" key="1">
    <citation type="submission" date="2021-01" db="EMBL/GenBank/DDBJ databases">
        <authorList>
            <person name="Corre E."/>
            <person name="Pelletier E."/>
            <person name="Niang G."/>
            <person name="Scheremetjew M."/>
            <person name="Finn R."/>
            <person name="Kale V."/>
            <person name="Holt S."/>
            <person name="Cochrane G."/>
            <person name="Meng A."/>
            <person name="Brown T."/>
            <person name="Cohen L."/>
        </authorList>
    </citation>
    <scope>NUCLEOTIDE SEQUENCE</scope>
    <source>
        <strain evidence="3">MM31A-1</strain>
    </source>
</reference>
<evidence type="ECO:0000256" key="1">
    <source>
        <dbReference type="SAM" id="MobiDB-lite"/>
    </source>
</evidence>
<feature type="transmembrane region" description="Helical" evidence="2">
    <location>
        <begin position="184"/>
        <end position="207"/>
    </location>
</feature>
<feature type="transmembrane region" description="Helical" evidence="2">
    <location>
        <begin position="406"/>
        <end position="424"/>
    </location>
</feature>
<feature type="region of interest" description="Disordered" evidence="1">
    <location>
        <begin position="305"/>
        <end position="324"/>
    </location>
</feature>
<name>A0A7S3VAP0_9STRA</name>
<protein>
    <submittedName>
        <fullName evidence="3">Uncharacterized protein</fullName>
    </submittedName>
</protein>
<sequence>MTSSSGPSTASNPSMLRPTSAAASNNNITSAPSQVPVPAPVLAPAAPTQPQAITLKQCQTMLIIRTVCTLFNAICIVQLTNDNILSLLHKDAIDMERWDPTEIIAVPFPIDVLKPFVYRSILNIILPSEAIVSSLYLSFFTNHNQNQHQNRRSSSLRSREGSNGNAIRSFAADKMSHLMKIMNYILFLLACHTMTFIIAVCCGASPYSVAGQGGGGGDQANANGGAGAGGGGHAPVHHTILATGYLSTLAFGYIQPMAPEFSSMSSSGGNGGNGSNHGSGGWKLKLLNVARSWRNILEHVLMASGSGTGMPNDDPSGEKSYAHDDGGILEKKVSNDGFENEHDHRLSHGHDERRSGTIVTLGSAPTSGQHHQQQQEQEHYQHHKHQHNPQSLDFLLQQLGYEMNSCIVYSTCGITIPFMILNILDHGNQLQRWPVPILVGALVGHVVGVLIAIIVGWYRLYQWKKEKIGFTSTHTNISINKSSGSAEKRSILFPWSKGKEGKAKIPMLSRLMSPFPVSSQSQSLTQRRQVPVQMHDHHVHLS</sequence>
<evidence type="ECO:0000313" key="3">
    <source>
        <dbReference type="EMBL" id="CAE0468436.1"/>
    </source>
</evidence>
<feature type="transmembrane region" description="Helical" evidence="2">
    <location>
        <begin position="236"/>
        <end position="254"/>
    </location>
</feature>
<dbReference type="AlphaFoldDB" id="A0A7S3VAP0"/>
<dbReference type="EMBL" id="HBIO01017306">
    <property type="protein sequence ID" value="CAE0468436.1"/>
    <property type="molecule type" value="Transcribed_RNA"/>
</dbReference>
<feature type="compositionally biased region" description="Polar residues" evidence="1">
    <location>
        <begin position="357"/>
        <end position="368"/>
    </location>
</feature>
<feature type="region of interest" description="Disordered" evidence="1">
    <location>
        <begin position="1"/>
        <end position="29"/>
    </location>
</feature>
<accession>A0A7S3VAP0</accession>
<keyword evidence="2" id="KW-0812">Transmembrane</keyword>
<organism evidence="3">
    <name type="scientific">Chaetoceros debilis</name>
    <dbReference type="NCBI Taxonomy" id="122233"/>
    <lineage>
        <taxon>Eukaryota</taxon>
        <taxon>Sar</taxon>
        <taxon>Stramenopiles</taxon>
        <taxon>Ochrophyta</taxon>
        <taxon>Bacillariophyta</taxon>
        <taxon>Coscinodiscophyceae</taxon>
        <taxon>Chaetocerotophycidae</taxon>
        <taxon>Chaetocerotales</taxon>
        <taxon>Chaetocerotaceae</taxon>
        <taxon>Chaetoceros</taxon>
    </lineage>
</organism>
<feature type="region of interest" description="Disordered" evidence="1">
    <location>
        <begin position="521"/>
        <end position="542"/>
    </location>
</feature>
<evidence type="ECO:0000256" key="2">
    <source>
        <dbReference type="SAM" id="Phobius"/>
    </source>
</evidence>
<feature type="transmembrane region" description="Helical" evidence="2">
    <location>
        <begin position="436"/>
        <end position="458"/>
    </location>
</feature>
<feature type="region of interest" description="Disordered" evidence="1">
    <location>
        <begin position="339"/>
        <end position="387"/>
    </location>
</feature>
<feature type="compositionally biased region" description="Basic and acidic residues" evidence="1">
    <location>
        <begin position="339"/>
        <end position="355"/>
    </location>
</feature>
<keyword evidence="2" id="KW-0472">Membrane</keyword>